<evidence type="ECO:0000256" key="5">
    <source>
        <dbReference type="ARBA" id="ARBA00041564"/>
    </source>
</evidence>
<dbReference type="EC" id="5.4.4.2" evidence="3"/>
<comment type="caution">
    <text evidence="7">The sequence shown here is derived from an EMBL/GenBank/DDBJ whole genome shotgun (WGS) entry which is preliminary data.</text>
</comment>
<sequence>MLGMSVATTALRKVPSMEEQAELARRRARRLGRPVLVSVTAEVKVRDPLALFARGIGVTHNRLFWSVPSHGLAVAGLGSAWSFAASGPGRFAQAAEAWRDLMATAAIDADPALPFSGPMAAAGFAFDPLRPSDGGWDGYPDGLLLLPRLILATDGNRASLTVNGLVGPSTSSINLHLSAVRRLRDLLGRAWQAPRIGEAVTLRDALPAGAWQAMVADAVADLRAGKLEKVVLAREVLAHTANPFDPAATLAALRRDYPETFIFAVARGGQTFLGASPERLVSLQGRTVLASSLAGSIRRGATPEEDAALGQELLASAKDRGEHAVVTRMLRAALEAVCTEVTAPDEPALMRVRNVQHLYTPLTGQIIDQAGVLDLVERLHPTPALGGQPRTTALAWIREREQLDRGWYGAPVGWIDARGQGEFAVAIRSALVGKYTARLFAGAGIVADSDPAREEQETVIKLRAMLGALGAGNV</sequence>
<dbReference type="NCBIfam" id="TIGR00543">
    <property type="entry name" value="isochor_syn"/>
    <property type="match status" value="1"/>
</dbReference>
<name>A0ABS4DAC2_9CHLR</name>
<accession>A0ABS4DAC2</accession>
<evidence type="ECO:0000313" key="7">
    <source>
        <dbReference type="EMBL" id="MBP1466396.1"/>
    </source>
</evidence>
<organism evidence="7 8">
    <name type="scientific">Candidatus Chloroploca mongolica</name>
    <dbReference type="NCBI Taxonomy" id="2528176"/>
    <lineage>
        <taxon>Bacteria</taxon>
        <taxon>Bacillati</taxon>
        <taxon>Chloroflexota</taxon>
        <taxon>Chloroflexia</taxon>
        <taxon>Chloroflexales</taxon>
        <taxon>Chloroflexineae</taxon>
        <taxon>Oscillochloridaceae</taxon>
        <taxon>Candidatus Chloroploca</taxon>
    </lineage>
</organism>
<dbReference type="PANTHER" id="PTHR42839">
    <property type="entry name" value="ISOCHORISMATE SYNTHASE ENTC"/>
    <property type="match status" value="1"/>
</dbReference>
<proteinExistence type="inferred from homology"/>
<dbReference type="GO" id="GO:0008909">
    <property type="term" value="F:isochorismate synthase activity"/>
    <property type="evidence" value="ECO:0007669"/>
    <property type="project" value="UniProtKB-EC"/>
</dbReference>
<dbReference type="Pfam" id="PF00425">
    <property type="entry name" value="Chorismate_bind"/>
    <property type="match status" value="1"/>
</dbReference>
<dbReference type="EMBL" id="SIJK02000019">
    <property type="protein sequence ID" value="MBP1466396.1"/>
    <property type="molecule type" value="Genomic_DNA"/>
</dbReference>
<keyword evidence="8" id="KW-1185">Reference proteome</keyword>
<comment type="similarity">
    <text evidence="2">Belongs to the isochorismate synthase family.</text>
</comment>
<feature type="domain" description="Chorismate-utilising enzyme C-terminal" evidence="6">
    <location>
        <begin position="210"/>
        <end position="461"/>
    </location>
</feature>
<dbReference type="InterPro" id="IPR019999">
    <property type="entry name" value="Anth_synth_I-like"/>
</dbReference>
<dbReference type="InterPro" id="IPR015890">
    <property type="entry name" value="Chorismate_C"/>
</dbReference>
<evidence type="ECO:0000256" key="4">
    <source>
        <dbReference type="ARBA" id="ARBA00023235"/>
    </source>
</evidence>
<evidence type="ECO:0000259" key="6">
    <source>
        <dbReference type="Pfam" id="PF00425"/>
    </source>
</evidence>
<keyword evidence="4 7" id="KW-0413">Isomerase</keyword>
<reference evidence="7 8" key="1">
    <citation type="submission" date="2021-03" db="EMBL/GenBank/DDBJ databases">
        <authorList>
            <person name="Grouzdev D.S."/>
        </authorList>
    </citation>
    <scope>NUCLEOTIDE SEQUENCE [LARGE SCALE GENOMIC DNA]</scope>
    <source>
        <strain evidence="7 8">M50-1</strain>
    </source>
</reference>
<dbReference type="InterPro" id="IPR004561">
    <property type="entry name" value="IsoChor_synthase"/>
</dbReference>
<evidence type="ECO:0000313" key="8">
    <source>
        <dbReference type="Proteomes" id="UP001193081"/>
    </source>
</evidence>
<comment type="catalytic activity">
    <reaction evidence="1">
        <text>chorismate = isochorismate</text>
        <dbReference type="Rhea" id="RHEA:18985"/>
        <dbReference type="ChEBI" id="CHEBI:29748"/>
        <dbReference type="ChEBI" id="CHEBI:29780"/>
        <dbReference type="EC" id="5.4.4.2"/>
    </reaction>
</comment>
<dbReference type="Proteomes" id="UP001193081">
    <property type="component" value="Unassembled WGS sequence"/>
</dbReference>
<dbReference type="Gene3D" id="3.60.120.10">
    <property type="entry name" value="Anthranilate synthase"/>
    <property type="match status" value="1"/>
</dbReference>
<evidence type="ECO:0000256" key="2">
    <source>
        <dbReference type="ARBA" id="ARBA00005297"/>
    </source>
</evidence>
<dbReference type="InterPro" id="IPR005801">
    <property type="entry name" value="ADC_synthase"/>
</dbReference>
<evidence type="ECO:0000256" key="3">
    <source>
        <dbReference type="ARBA" id="ARBA00012824"/>
    </source>
</evidence>
<dbReference type="PRINTS" id="PR00095">
    <property type="entry name" value="ANTSNTHASEI"/>
</dbReference>
<gene>
    <name evidence="7" type="ORF">EYB53_011845</name>
</gene>
<dbReference type="SUPFAM" id="SSF56322">
    <property type="entry name" value="ADC synthase"/>
    <property type="match status" value="1"/>
</dbReference>
<protein>
    <recommendedName>
        <fullName evidence="3">isochorismate synthase</fullName>
        <ecNumber evidence="3">5.4.4.2</ecNumber>
    </recommendedName>
    <alternativeName>
        <fullName evidence="5">Isochorismate mutase</fullName>
    </alternativeName>
</protein>
<dbReference type="PANTHER" id="PTHR42839:SF2">
    <property type="entry name" value="ISOCHORISMATE SYNTHASE ENTC"/>
    <property type="match status" value="1"/>
</dbReference>
<evidence type="ECO:0000256" key="1">
    <source>
        <dbReference type="ARBA" id="ARBA00000799"/>
    </source>
</evidence>